<dbReference type="InterPro" id="IPR046879">
    <property type="entry name" value="KANL3/Tex30_Abhydrolase"/>
</dbReference>
<dbReference type="AlphaFoldDB" id="A0A9W7AJ38"/>
<evidence type="ECO:0000259" key="1">
    <source>
        <dbReference type="Pfam" id="PF20408"/>
    </source>
</evidence>
<dbReference type="InterPro" id="IPR029058">
    <property type="entry name" value="AB_hydrolase_fold"/>
</dbReference>
<dbReference type="EMBL" id="BRXY01000139">
    <property type="protein sequence ID" value="GMH70312.1"/>
    <property type="molecule type" value="Genomic_DNA"/>
</dbReference>
<reference evidence="3" key="1">
    <citation type="journal article" date="2023" name="Commun. Biol.">
        <title>Genome analysis of Parmales, the sister group of diatoms, reveals the evolutionary specialization of diatoms from phago-mixotrophs to photoautotrophs.</title>
        <authorList>
            <person name="Ban H."/>
            <person name="Sato S."/>
            <person name="Yoshikawa S."/>
            <person name="Yamada K."/>
            <person name="Nakamura Y."/>
            <person name="Ichinomiya M."/>
            <person name="Sato N."/>
            <person name="Blanc-Mathieu R."/>
            <person name="Endo H."/>
            <person name="Kuwata A."/>
            <person name="Ogata H."/>
        </authorList>
    </citation>
    <scope>NUCLEOTIDE SEQUENCE [LARGE SCALE GENOMIC DNA]</scope>
    <source>
        <strain evidence="3">NIES 3701</strain>
    </source>
</reference>
<gene>
    <name evidence="2" type="ORF">TrST_g4868</name>
</gene>
<comment type="caution">
    <text evidence="2">The sequence shown here is derived from an EMBL/GenBank/DDBJ whole genome shotgun (WGS) entry which is preliminary data.</text>
</comment>
<dbReference type="SUPFAM" id="SSF53474">
    <property type="entry name" value="alpha/beta-Hydrolases"/>
    <property type="match status" value="1"/>
</dbReference>
<accession>A0A9W7AJ38</accession>
<name>A0A9W7AJ38_9STRA</name>
<dbReference type="Gene3D" id="3.40.50.1820">
    <property type="entry name" value="alpha/beta hydrolase"/>
    <property type="match status" value="1"/>
</dbReference>
<protein>
    <recommendedName>
        <fullName evidence="1">KANL3/Tex30 alpha/beta hydrolase-like domain-containing protein</fullName>
    </recommendedName>
</protein>
<evidence type="ECO:0000313" key="3">
    <source>
        <dbReference type="Proteomes" id="UP001165085"/>
    </source>
</evidence>
<keyword evidence="3" id="KW-1185">Reference proteome</keyword>
<organism evidence="2 3">
    <name type="scientific">Triparma strigata</name>
    <dbReference type="NCBI Taxonomy" id="1606541"/>
    <lineage>
        <taxon>Eukaryota</taxon>
        <taxon>Sar</taxon>
        <taxon>Stramenopiles</taxon>
        <taxon>Ochrophyta</taxon>
        <taxon>Bolidophyceae</taxon>
        <taxon>Parmales</taxon>
        <taxon>Triparmaceae</taxon>
        <taxon>Triparma</taxon>
    </lineage>
</organism>
<evidence type="ECO:0000313" key="2">
    <source>
        <dbReference type="EMBL" id="GMH70312.1"/>
    </source>
</evidence>
<dbReference type="Proteomes" id="UP001165085">
    <property type="component" value="Unassembled WGS sequence"/>
</dbReference>
<proteinExistence type="predicted"/>
<dbReference type="OrthoDB" id="10369384at2759"/>
<sequence>MTDNDYSHVIFFTIAGSSGKFSTGPQAGIPEFISAAVPGAEVLPPLPGMAEGKRLVGGNGVTERVLLHAHEALLNTCQQNPDKKIIVVTSSFGGRVASHLMAGKAERKPKENVERYFTPADFSAFSCDNFGGAISFGYPLSLDKGQSREKILLNLENVRFFFVAGSKDPMIRGLQEVAASMESNSNNCIVYHEVPGGGHNPLKVTKSKKRKAEEVDDEAEAEAEAILPAQIRAFVDGFSAS</sequence>
<feature type="domain" description="KANL3/Tex30 alpha/beta hydrolase-like" evidence="1">
    <location>
        <begin position="64"/>
        <end position="221"/>
    </location>
</feature>
<dbReference type="Pfam" id="PF20408">
    <property type="entry name" value="Abhydrolase_11"/>
    <property type="match status" value="1"/>
</dbReference>